<dbReference type="Proteomes" id="UP000509302">
    <property type="component" value="Chromosome"/>
</dbReference>
<sequence length="569" mass="62570">MKNIFKYISLAMFAGLLLVTSCESVELDLAGNPNELTPDQSSPDLFLNSIQTDFATFTELMSWNGGDLVRISYLNGRNYQNIANYAPAQLNLEWNIAYQGDNGEVLASGLEVNGILADIRAMAPVAEETELFHHTAIGQFIEAYTMVTLVDFFGDVPYSEAIQGDAETPILNPNVDSGASIYDAALQLLDDAIANFERDVVTEPANDFYYGGNWDNWIKAANTLKMKIYLQRRLVDPSAVDNFNAIVTSGNYISESSEDLQFRWGTNAVQPDVRHPRYADNYTPSGGVDYLPNWLMNYMNINEDPRTRYYFYRQVNAVPGEEVPPNEETLACSLEPTPQHYTDGGFTFCTLPNGYWGRDHGQNAGIPPDGFTRTVYGVYPSGGKFDDSSFKGISVGSGGAGAGITPILLASWVDFMRAEVAMLTNPTAAKDLVLAGITKSVAKVTSFGTLDSGADLSFAPTQGNIDNFINNIDTLFTNADDDGKWDVLAEQYFVSLFGNGIDGYNFYRRTGFPTTLQPNLEPEPGAFVRSLNYPADFVNNNSSVDPKPNQEVQVFWDTNPAAPTFPPSN</sequence>
<name>A0A7H9ARH5_9FLAO</name>
<dbReference type="RefSeq" id="WP_179242364.1">
    <property type="nucleotide sequence ID" value="NZ_CP058595.1"/>
</dbReference>
<feature type="signal peptide" evidence="1">
    <location>
        <begin position="1"/>
        <end position="24"/>
    </location>
</feature>
<feature type="chain" id="PRO_5028986784" evidence="1">
    <location>
        <begin position="25"/>
        <end position="569"/>
    </location>
</feature>
<organism evidence="2 3">
    <name type="scientific">Costertonia aggregata</name>
    <dbReference type="NCBI Taxonomy" id="343403"/>
    <lineage>
        <taxon>Bacteria</taxon>
        <taxon>Pseudomonadati</taxon>
        <taxon>Bacteroidota</taxon>
        <taxon>Flavobacteriia</taxon>
        <taxon>Flavobacteriales</taxon>
        <taxon>Flavobacteriaceae</taxon>
        <taxon>Costertonia</taxon>
    </lineage>
</organism>
<keyword evidence="1" id="KW-0732">Signal</keyword>
<protein>
    <submittedName>
        <fullName evidence="2">SusD/RagB family nutrient-binding outer membrane lipoprotein</fullName>
    </submittedName>
</protein>
<dbReference type="KEGG" id="cagg:HYG79_12215"/>
<reference evidence="2 3" key="1">
    <citation type="journal article" date="2006" name="Int. J. Syst. Evol. Microbiol.">
        <title>Costertonia aggregata gen. nov., sp. nov., a mesophilic marine bacterium of the family Flavobacteriaceae, isolated from a mature biofilm.</title>
        <authorList>
            <person name="Kwon K.K."/>
            <person name="Lee Y.K."/>
            <person name="Lee H.K."/>
        </authorList>
    </citation>
    <scope>NUCLEOTIDE SEQUENCE [LARGE SCALE GENOMIC DNA]</scope>
    <source>
        <strain evidence="2 3">KCCM 42265</strain>
    </source>
</reference>
<dbReference type="AlphaFoldDB" id="A0A7H9ARH5"/>
<keyword evidence="3" id="KW-1185">Reference proteome</keyword>
<evidence type="ECO:0000313" key="2">
    <source>
        <dbReference type="EMBL" id="QLG46078.1"/>
    </source>
</evidence>
<accession>A0A7H9ARH5</accession>
<dbReference type="Gene3D" id="1.25.40.390">
    <property type="match status" value="2"/>
</dbReference>
<dbReference type="EMBL" id="CP058595">
    <property type="protein sequence ID" value="QLG46078.1"/>
    <property type="molecule type" value="Genomic_DNA"/>
</dbReference>
<dbReference type="PROSITE" id="PS51257">
    <property type="entry name" value="PROKAR_LIPOPROTEIN"/>
    <property type="match status" value="1"/>
</dbReference>
<proteinExistence type="predicted"/>
<evidence type="ECO:0000313" key="3">
    <source>
        <dbReference type="Proteomes" id="UP000509302"/>
    </source>
</evidence>
<evidence type="ECO:0000256" key="1">
    <source>
        <dbReference type="SAM" id="SignalP"/>
    </source>
</evidence>
<gene>
    <name evidence="2" type="ORF">HYG79_12215</name>
</gene>
<dbReference type="InterPro" id="IPR011990">
    <property type="entry name" value="TPR-like_helical_dom_sf"/>
</dbReference>
<dbReference type="SUPFAM" id="SSF48452">
    <property type="entry name" value="TPR-like"/>
    <property type="match status" value="1"/>
</dbReference>
<dbReference type="InterPro" id="IPR041662">
    <property type="entry name" value="SusD-like_2"/>
</dbReference>
<keyword evidence="2" id="KW-0449">Lipoprotein</keyword>
<dbReference type="Pfam" id="PF12771">
    <property type="entry name" value="SusD-like_2"/>
    <property type="match status" value="1"/>
</dbReference>